<dbReference type="Proteomes" id="UP000010412">
    <property type="component" value="Unassembled WGS sequence"/>
</dbReference>
<sequence length="96" mass="10862">MAKAKNEPSSLTGSDLKHTWLEQGEVKSTSRRHLIMHAFLKLVAGLILMGSVGSLEIDRIGFTQYFVQCALGLALWIVAEQGQTIRRLQKLQRRQR</sequence>
<comment type="caution">
    <text evidence="2">The sequence shown here is derived from an EMBL/GenBank/DDBJ whole genome shotgun (WGS) entry which is preliminary data.</text>
</comment>
<accession>A0ABP2SR07</accession>
<reference evidence="2 3" key="1">
    <citation type="submission" date="2012-05" db="EMBL/GenBank/DDBJ databases">
        <authorList>
            <person name="Weinstock G."/>
            <person name="Sodergren E."/>
            <person name="Lobos E.A."/>
            <person name="Fulton L."/>
            <person name="Fulton R."/>
            <person name="Courtney L."/>
            <person name="Fronick C."/>
            <person name="O'Laughlin M."/>
            <person name="Godfrey J."/>
            <person name="Wilson R.M."/>
            <person name="Miner T."/>
            <person name="Farmer C."/>
            <person name="Delehaunty K."/>
            <person name="Cordes M."/>
            <person name="Minx P."/>
            <person name="Tomlinson C."/>
            <person name="Chen J."/>
            <person name="Wollam A."/>
            <person name="Pepin K.H."/>
            <person name="Bhonagiri V."/>
            <person name="Zhang X."/>
            <person name="Suruliraj S."/>
            <person name="Warren W."/>
            <person name="Mitreva M."/>
            <person name="Mardis E.R."/>
            <person name="Wilson R.K."/>
        </authorList>
    </citation>
    <scope>NUCLEOTIDE SEQUENCE [LARGE SCALE GENOMIC DNA]</scope>
    <source>
        <strain evidence="2 3">KON</strain>
    </source>
</reference>
<protein>
    <submittedName>
        <fullName evidence="2">Uncharacterized protein</fullName>
    </submittedName>
</protein>
<proteinExistence type="predicted"/>
<feature type="transmembrane region" description="Helical" evidence="1">
    <location>
        <begin position="61"/>
        <end position="79"/>
    </location>
</feature>
<dbReference type="EMBL" id="AMEX01000047">
    <property type="protein sequence ID" value="EKY17952.1"/>
    <property type="molecule type" value="Genomic_DNA"/>
</dbReference>
<feature type="transmembrane region" description="Helical" evidence="1">
    <location>
        <begin position="34"/>
        <end position="55"/>
    </location>
</feature>
<evidence type="ECO:0000313" key="3">
    <source>
        <dbReference type="Proteomes" id="UP000010412"/>
    </source>
</evidence>
<keyword evidence="1" id="KW-1133">Transmembrane helix</keyword>
<name>A0ABP2SR07_9FIRM</name>
<keyword evidence="1" id="KW-0472">Membrane</keyword>
<organism evidence="2 3">
    <name type="scientific">Veillonella atypica KON</name>
    <dbReference type="NCBI Taxonomy" id="1128111"/>
    <lineage>
        <taxon>Bacteria</taxon>
        <taxon>Bacillati</taxon>
        <taxon>Bacillota</taxon>
        <taxon>Negativicutes</taxon>
        <taxon>Veillonellales</taxon>
        <taxon>Veillonellaceae</taxon>
        <taxon>Veillonella</taxon>
    </lineage>
</organism>
<evidence type="ECO:0000256" key="1">
    <source>
        <dbReference type="SAM" id="Phobius"/>
    </source>
</evidence>
<keyword evidence="1" id="KW-0812">Transmembrane</keyword>
<evidence type="ECO:0000313" key="2">
    <source>
        <dbReference type="EMBL" id="EKY17952.1"/>
    </source>
</evidence>
<gene>
    <name evidence="2" type="ORF">HMPREF0870_01789</name>
</gene>
<keyword evidence="3" id="KW-1185">Reference proteome</keyword>